<evidence type="ECO:0000313" key="1">
    <source>
        <dbReference type="EMBL" id="GAG98564.1"/>
    </source>
</evidence>
<protein>
    <recommendedName>
        <fullName evidence="2">Methyltransferase domain-containing protein</fullName>
    </recommendedName>
</protein>
<dbReference type="SUPFAM" id="SSF53335">
    <property type="entry name" value="S-adenosyl-L-methionine-dependent methyltransferases"/>
    <property type="match status" value="1"/>
</dbReference>
<feature type="non-terminal residue" evidence="1">
    <location>
        <position position="1"/>
    </location>
</feature>
<proteinExistence type="predicted"/>
<organism evidence="1">
    <name type="scientific">marine sediment metagenome</name>
    <dbReference type="NCBI Taxonomy" id="412755"/>
    <lineage>
        <taxon>unclassified sequences</taxon>
        <taxon>metagenomes</taxon>
        <taxon>ecological metagenomes</taxon>
    </lineage>
</organism>
<comment type="caution">
    <text evidence="1">The sequence shown here is derived from an EMBL/GenBank/DDBJ whole genome shotgun (WGS) entry which is preliminary data.</text>
</comment>
<evidence type="ECO:0008006" key="2">
    <source>
        <dbReference type="Google" id="ProtNLM"/>
    </source>
</evidence>
<dbReference type="InterPro" id="IPR029063">
    <property type="entry name" value="SAM-dependent_MTases_sf"/>
</dbReference>
<name>X1BS63_9ZZZZ</name>
<dbReference type="EMBL" id="BART01021298">
    <property type="protein sequence ID" value="GAG98564.1"/>
    <property type="molecule type" value="Genomic_DNA"/>
</dbReference>
<reference evidence="1" key="1">
    <citation type="journal article" date="2014" name="Front. Microbiol.">
        <title>High frequency of phylogenetically diverse reductive dehalogenase-homologous genes in deep subseafloor sedimentary metagenomes.</title>
        <authorList>
            <person name="Kawai M."/>
            <person name="Futagami T."/>
            <person name="Toyoda A."/>
            <person name="Takaki Y."/>
            <person name="Nishi S."/>
            <person name="Hori S."/>
            <person name="Arai W."/>
            <person name="Tsubouchi T."/>
            <person name="Morono Y."/>
            <person name="Uchiyama I."/>
            <person name="Ito T."/>
            <person name="Fujiyama A."/>
            <person name="Inagaki F."/>
            <person name="Takami H."/>
        </authorList>
    </citation>
    <scope>NUCLEOTIDE SEQUENCE</scope>
    <source>
        <strain evidence="1">Expedition CK06-06</strain>
    </source>
</reference>
<dbReference type="AlphaFoldDB" id="X1BS63"/>
<accession>X1BS63</accession>
<gene>
    <name evidence="1" type="ORF">S01H4_39338</name>
</gene>
<sequence length="90" mass="10004">NLKAIKSILPNAEFHAIEINKKAYDILIEWGGSKAYHQSILDFKSKVKFDLVFTKGVLIHINPDQLSRAYIVACKAAVPLLTATAYFAPT</sequence>